<feature type="chain" id="PRO_5044046793" description="Porin" evidence="2">
    <location>
        <begin position="20"/>
        <end position="505"/>
    </location>
</feature>
<dbReference type="InterPro" id="IPR007049">
    <property type="entry name" value="Carb-sel_porin_OprB"/>
</dbReference>
<reference evidence="3 4" key="1">
    <citation type="submission" date="2018-03" db="EMBL/GenBank/DDBJ databases">
        <authorList>
            <person name="Nguyen K."/>
            <person name="Fouts D."/>
            <person name="Sutton G."/>
        </authorList>
    </citation>
    <scope>NUCLEOTIDE SEQUENCE [LARGE SCALE GENOMIC DNA]</scope>
    <source>
        <strain evidence="3 4">AU14328</strain>
    </source>
</reference>
<name>A0AB37AR81_9BURK</name>
<keyword evidence="2" id="KW-0732">Signal</keyword>
<dbReference type="Proteomes" id="UP000237811">
    <property type="component" value="Unassembled WGS sequence"/>
</dbReference>
<dbReference type="PANTHER" id="PTHR37944">
    <property type="entry name" value="PORIN B"/>
    <property type="match status" value="1"/>
</dbReference>
<feature type="signal peptide" evidence="2">
    <location>
        <begin position="1"/>
        <end position="19"/>
    </location>
</feature>
<sequence>MKNIAIGLLSSVLWVPVWGATGGDPDMGKGTNGDSLSMAAADGADLRGSTLSAYAPINLAPYNSEGVPNVTRPRPEGKTGPLATLGDTLNEYGINYQGFFLMAGFSNLSTGVRPGHFGGQGVFVNNVDLDIGKMAPVKGAKIHVEIVVFPFTYPTDSNVNLGTWASSYLGSDQYPPHSTGAPWLSLLTWEQTLLNGRLNFEVGKTNLLRYFFGPNCGLDFMCTDSLVKYSSGLPDNSVGSMGGRVRYNISDNVWIEGGVQQLRDYSAYLDKNGWDFTAINRSQGTFLVGGAGYHSDFSSSAYPSDYRLDYYYANTQISDPYMSVNGRSSVLTGEPAATHRGSDGVIFKMQQTIWSEGAPSNAPAKATPRSIAVFSSIERAFDSAKPIGWGLQAGLILNRPFPSLKIFSVDQITLTALYDRLNRSTLLAQRDLRVLHGGSSQTTSPNEYRFSLSTTLGFGRFLKLQPVIEYILNPDTSMSTSSPRLPRSGWVAGVNAVVTFGNTHL</sequence>
<accession>A0AB37AR81</accession>
<comment type="caution">
    <text evidence="3">The sequence shown here is derived from an EMBL/GenBank/DDBJ whole genome shotgun (WGS) entry which is preliminary data.</text>
</comment>
<dbReference type="AlphaFoldDB" id="A0AB37AR81"/>
<dbReference type="EMBL" id="PVFR01000057">
    <property type="protein sequence ID" value="PRE45655.1"/>
    <property type="molecule type" value="Genomic_DNA"/>
</dbReference>
<gene>
    <name evidence="3" type="ORF">C6P99_18535</name>
</gene>
<dbReference type="Gene3D" id="2.40.160.180">
    <property type="entry name" value="Carbohydrate-selective porin OprB"/>
    <property type="match status" value="1"/>
</dbReference>
<evidence type="ECO:0000313" key="3">
    <source>
        <dbReference type="EMBL" id="PRE45655.1"/>
    </source>
</evidence>
<dbReference type="Pfam" id="PF04966">
    <property type="entry name" value="OprB"/>
    <property type="match status" value="1"/>
</dbReference>
<evidence type="ECO:0000256" key="1">
    <source>
        <dbReference type="ARBA" id="ARBA00008769"/>
    </source>
</evidence>
<dbReference type="GO" id="GO:0008643">
    <property type="term" value="P:carbohydrate transport"/>
    <property type="evidence" value="ECO:0007669"/>
    <property type="project" value="InterPro"/>
</dbReference>
<evidence type="ECO:0000313" key="4">
    <source>
        <dbReference type="Proteomes" id="UP000237811"/>
    </source>
</evidence>
<evidence type="ECO:0000256" key="2">
    <source>
        <dbReference type="RuleBase" id="RU363072"/>
    </source>
</evidence>
<protein>
    <recommendedName>
        <fullName evidence="5">Porin</fullName>
    </recommendedName>
</protein>
<dbReference type="InterPro" id="IPR052932">
    <property type="entry name" value="OprB_Porin"/>
</dbReference>
<dbReference type="InterPro" id="IPR038673">
    <property type="entry name" value="OprB_sf"/>
</dbReference>
<dbReference type="GO" id="GO:0015288">
    <property type="term" value="F:porin activity"/>
    <property type="evidence" value="ECO:0007669"/>
    <property type="project" value="InterPro"/>
</dbReference>
<dbReference type="RefSeq" id="WP_105777442.1">
    <property type="nucleotide sequence ID" value="NZ_PVFQ01000042.1"/>
</dbReference>
<comment type="similarity">
    <text evidence="1 2">Belongs to the OprB family.</text>
</comment>
<dbReference type="PANTHER" id="PTHR37944:SF1">
    <property type="entry name" value="PORIN B"/>
    <property type="match status" value="1"/>
</dbReference>
<evidence type="ECO:0008006" key="5">
    <source>
        <dbReference type="Google" id="ProtNLM"/>
    </source>
</evidence>
<proteinExistence type="inferred from homology"/>
<dbReference type="GO" id="GO:0016020">
    <property type="term" value="C:membrane"/>
    <property type="evidence" value="ECO:0007669"/>
    <property type="project" value="InterPro"/>
</dbReference>
<organism evidence="3 4">
    <name type="scientific">Burkholderia multivorans</name>
    <dbReference type="NCBI Taxonomy" id="87883"/>
    <lineage>
        <taxon>Bacteria</taxon>
        <taxon>Pseudomonadati</taxon>
        <taxon>Pseudomonadota</taxon>
        <taxon>Betaproteobacteria</taxon>
        <taxon>Burkholderiales</taxon>
        <taxon>Burkholderiaceae</taxon>
        <taxon>Burkholderia</taxon>
        <taxon>Burkholderia cepacia complex</taxon>
    </lineage>
</organism>